<organism evidence="7 8">
    <name type="scientific">Posidoniimonas polymericola</name>
    <dbReference type="NCBI Taxonomy" id="2528002"/>
    <lineage>
        <taxon>Bacteria</taxon>
        <taxon>Pseudomonadati</taxon>
        <taxon>Planctomycetota</taxon>
        <taxon>Planctomycetia</taxon>
        <taxon>Pirellulales</taxon>
        <taxon>Lacipirellulaceae</taxon>
        <taxon>Posidoniimonas</taxon>
    </lineage>
</organism>
<feature type="transmembrane region" description="Helical" evidence="6">
    <location>
        <begin position="325"/>
        <end position="345"/>
    </location>
</feature>
<comment type="caution">
    <text evidence="7">The sequence shown here is derived from an EMBL/GenBank/DDBJ whole genome shotgun (WGS) entry which is preliminary data.</text>
</comment>
<keyword evidence="2" id="KW-1003">Cell membrane</keyword>
<dbReference type="InterPro" id="IPR005495">
    <property type="entry name" value="LptG/LptF_permease"/>
</dbReference>
<protein>
    <submittedName>
        <fullName evidence="7">Putative permease YjgP/YjgQ family protein</fullName>
    </submittedName>
</protein>
<evidence type="ECO:0000256" key="1">
    <source>
        <dbReference type="ARBA" id="ARBA00004651"/>
    </source>
</evidence>
<feature type="transmembrane region" description="Helical" evidence="6">
    <location>
        <begin position="357"/>
        <end position="375"/>
    </location>
</feature>
<sequence length="380" mass="41417">MLRKIDRYLLKQYLQVFFICYVSFTGLFIVIDAFGHLDHFVDHAQKSGEGLFQTLVGFYSYRSLMIFDMLCGTLALVSAMFTVTWIQRHNEMTALLAAGVPRLRVLRPIILAALSVSVIAVAFRETVIPSIRHELAMDFRNLSGDQALPLQPRYDSQTDIRLGGEAVVVSTHSIRNANFLLPQPLEKHGKQLAAAEAVYLPEEGQRPSGYLLKEVSSPAALLQRPSLRLANGDLAVVTPPDAPWLEADQVFVVSGVSFELLTGGSSWKDHASTAELVHELANPSVELGAGVRVALHQRLLNPFKDATLLFLGLPLVVSGANRNPFIAIGMCVGVTTLFFLVTLGAQSLGAGGWIRPALAAWAPLLVFVPVAAALSDPLRR</sequence>
<dbReference type="EMBL" id="SJPO01000010">
    <property type="protein sequence ID" value="TWT73521.1"/>
    <property type="molecule type" value="Genomic_DNA"/>
</dbReference>
<dbReference type="GO" id="GO:0043190">
    <property type="term" value="C:ATP-binding cassette (ABC) transporter complex"/>
    <property type="evidence" value="ECO:0007669"/>
    <property type="project" value="TreeGrafter"/>
</dbReference>
<proteinExistence type="predicted"/>
<evidence type="ECO:0000256" key="4">
    <source>
        <dbReference type="ARBA" id="ARBA00022989"/>
    </source>
</evidence>
<comment type="subcellular location">
    <subcellularLocation>
        <location evidence="1">Cell membrane</location>
        <topology evidence="1">Multi-pass membrane protein</topology>
    </subcellularLocation>
</comment>
<gene>
    <name evidence="7" type="ORF">Pla123a_38570</name>
</gene>
<dbReference type="RefSeq" id="WP_146589929.1">
    <property type="nucleotide sequence ID" value="NZ_SJPO01000010.1"/>
</dbReference>
<dbReference type="OrthoDB" id="262519at2"/>
<evidence type="ECO:0000313" key="8">
    <source>
        <dbReference type="Proteomes" id="UP000318478"/>
    </source>
</evidence>
<reference evidence="7 8" key="1">
    <citation type="submission" date="2019-02" db="EMBL/GenBank/DDBJ databases">
        <title>Deep-cultivation of Planctomycetes and their phenomic and genomic characterization uncovers novel biology.</title>
        <authorList>
            <person name="Wiegand S."/>
            <person name="Jogler M."/>
            <person name="Boedeker C."/>
            <person name="Pinto D."/>
            <person name="Vollmers J."/>
            <person name="Rivas-Marin E."/>
            <person name="Kohn T."/>
            <person name="Peeters S.H."/>
            <person name="Heuer A."/>
            <person name="Rast P."/>
            <person name="Oberbeckmann S."/>
            <person name="Bunk B."/>
            <person name="Jeske O."/>
            <person name="Meyerdierks A."/>
            <person name="Storesund J.E."/>
            <person name="Kallscheuer N."/>
            <person name="Luecker S."/>
            <person name="Lage O.M."/>
            <person name="Pohl T."/>
            <person name="Merkel B.J."/>
            <person name="Hornburger P."/>
            <person name="Mueller R.-W."/>
            <person name="Bruemmer F."/>
            <person name="Labrenz M."/>
            <person name="Spormann A.M."/>
            <person name="Op Den Camp H."/>
            <person name="Overmann J."/>
            <person name="Amann R."/>
            <person name="Jetten M.S.M."/>
            <person name="Mascher T."/>
            <person name="Medema M.H."/>
            <person name="Devos D.P."/>
            <person name="Kaster A.-K."/>
            <person name="Ovreas L."/>
            <person name="Rohde M."/>
            <person name="Galperin M.Y."/>
            <person name="Jogler C."/>
        </authorList>
    </citation>
    <scope>NUCLEOTIDE SEQUENCE [LARGE SCALE GENOMIC DNA]</scope>
    <source>
        <strain evidence="7 8">Pla123a</strain>
    </source>
</reference>
<keyword evidence="8" id="KW-1185">Reference proteome</keyword>
<dbReference type="AlphaFoldDB" id="A0A5C5YG79"/>
<dbReference type="GO" id="GO:0015920">
    <property type="term" value="P:lipopolysaccharide transport"/>
    <property type="evidence" value="ECO:0007669"/>
    <property type="project" value="TreeGrafter"/>
</dbReference>
<evidence type="ECO:0000256" key="6">
    <source>
        <dbReference type="SAM" id="Phobius"/>
    </source>
</evidence>
<accession>A0A5C5YG79</accession>
<dbReference type="Proteomes" id="UP000318478">
    <property type="component" value="Unassembled WGS sequence"/>
</dbReference>
<feature type="transmembrane region" description="Helical" evidence="6">
    <location>
        <begin position="64"/>
        <end position="85"/>
    </location>
</feature>
<keyword evidence="4 6" id="KW-1133">Transmembrane helix</keyword>
<feature type="transmembrane region" description="Helical" evidence="6">
    <location>
        <begin position="12"/>
        <end position="31"/>
    </location>
</feature>
<evidence type="ECO:0000256" key="2">
    <source>
        <dbReference type="ARBA" id="ARBA00022475"/>
    </source>
</evidence>
<evidence type="ECO:0000256" key="3">
    <source>
        <dbReference type="ARBA" id="ARBA00022692"/>
    </source>
</evidence>
<keyword evidence="3 6" id="KW-0812">Transmembrane</keyword>
<evidence type="ECO:0000256" key="5">
    <source>
        <dbReference type="ARBA" id="ARBA00023136"/>
    </source>
</evidence>
<dbReference type="PANTHER" id="PTHR33529:SF2">
    <property type="entry name" value="LIPOPOLYSACCHARIDE EXPORT SYSTEM PERMEASE PROTEIN LPTG"/>
    <property type="match status" value="1"/>
</dbReference>
<dbReference type="PANTHER" id="PTHR33529">
    <property type="entry name" value="SLR0882 PROTEIN-RELATED"/>
    <property type="match status" value="1"/>
</dbReference>
<keyword evidence="5 6" id="KW-0472">Membrane</keyword>
<name>A0A5C5YG79_9BACT</name>
<evidence type="ECO:0000313" key="7">
    <source>
        <dbReference type="EMBL" id="TWT73521.1"/>
    </source>
</evidence>
<dbReference type="Pfam" id="PF03739">
    <property type="entry name" value="LptF_LptG"/>
    <property type="match status" value="2"/>
</dbReference>